<dbReference type="CDD" id="cd11071">
    <property type="entry name" value="CYP74"/>
    <property type="match status" value="1"/>
</dbReference>
<evidence type="ECO:0000256" key="1">
    <source>
        <dbReference type="ARBA" id="ARBA00010617"/>
    </source>
</evidence>
<protein>
    <submittedName>
        <fullName evidence="14">Uncharacterized protein</fullName>
    </submittedName>
</protein>
<feature type="compositionally biased region" description="Basic and acidic residues" evidence="13">
    <location>
        <begin position="24"/>
        <end position="37"/>
    </location>
</feature>
<dbReference type="PRINTS" id="PR00465">
    <property type="entry name" value="EP450IV"/>
</dbReference>
<sequence>MSSSVSFSSSLPSIGRPAFAALGHKSDSRSPFSEKKKLSLRNIPGDDGHPLVGPLRDRFDYFYYQGREEFLRSRVRRHGSTVLRLNVPPGPPISGEPRVVALLDGESFSILFDSSKVEKRDLFTGTYTPSLELTGGYRVLSYLDPSEPSHALLKRFLSHFLGSCRRSLVPEFRRSYGSLFDVLETDLARKGRAEFGPHNEQALFGFLSRGLLGKDPVDSGMGSDGPKLINKWVFFQLAPLLSLGIPPFLEDPLLHWFRLPPSLLQRDYQRLYDFFHRAAAPALNEAERMGISRAEACHNLLFAVCFNAFGGLKIFFPILLKWVSRAGTGIHTRLAMEIRMAVRSHGGEVSFRVMEEMPLMRSVVYEAFRIEPPVPLQFGRAKRDLLVQSHHAAYDVRRGEILFGYQPMATKDPMIFDRAEEFIGERFLGEGGPALLRRVLWSNGPETEVPTPDNKQCPGKDLVMIASRLLLVVLFLRYDSFDIETKAAPLGTAVTLTSLKKATF</sequence>
<organism evidence="14 15">
    <name type="scientific">Spirodela intermedia</name>
    <name type="common">Intermediate duckweed</name>
    <dbReference type="NCBI Taxonomy" id="51605"/>
    <lineage>
        <taxon>Eukaryota</taxon>
        <taxon>Viridiplantae</taxon>
        <taxon>Streptophyta</taxon>
        <taxon>Embryophyta</taxon>
        <taxon>Tracheophyta</taxon>
        <taxon>Spermatophyta</taxon>
        <taxon>Magnoliopsida</taxon>
        <taxon>Liliopsida</taxon>
        <taxon>Araceae</taxon>
        <taxon>Lemnoideae</taxon>
        <taxon>Spirodela</taxon>
    </lineage>
</organism>
<dbReference type="GO" id="GO:0020037">
    <property type="term" value="F:heme binding"/>
    <property type="evidence" value="ECO:0007669"/>
    <property type="project" value="InterPro"/>
</dbReference>
<dbReference type="AlphaFoldDB" id="A0A7I8JVI2"/>
<dbReference type="Gene3D" id="1.10.630.10">
    <property type="entry name" value="Cytochrome P450"/>
    <property type="match status" value="1"/>
</dbReference>
<dbReference type="GO" id="GO:0016125">
    <property type="term" value="P:sterol metabolic process"/>
    <property type="evidence" value="ECO:0007669"/>
    <property type="project" value="TreeGrafter"/>
</dbReference>
<comment type="cofactor">
    <cofactor evidence="12">
        <name>heme</name>
        <dbReference type="ChEBI" id="CHEBI:30413"/>
    </cofactor>
</comment>
<dbReference type="GO" id="GO:0004497">
    <property type="term" value="F:monooxygenase activity"/>
    <property type="evidence" value="ECO:0007669"/>
    <property type="project" value="InterPro"/>
</dbReference>
<evidence type="ECO:0000256" key="5">
    <source>
        <dbReference type="ARBA" id="ARBA00022767"/>
    </source>
</evidence>
<keyword evidence="2" id="KW-0444">Lipid biosynthesis</keyword>
<evidence type="ECO:0000256" key="4">
    <source>
        <dbReference type="ARBA" id="ARBA00022723"/>
    </source>
</evidence>
<keyword evidence="3 12" id="KW-0349">Heme</keyword>
<evidence type="ECO:0000256" key="13">
    <source>
        <dbReference type="SAM" id="MobiDB-lite"/>
    </source>
</evidence>
<keyword evidence="6" id="KW-0276">Fatty acid metabolism</keyword>
<keyword evidence="4 12" id="KW-0479">Metal-binding</keyword>
<keyword evidence="5" id="KW-0925">Oxylipin biosynthesis</keyword>
<reference evidence="14" key="1">
    <citation type="submission" date="2020-02" db="EMBL/GenBank/DDBJ databases">
        <authorList>
            <person name="Scholz U."/>
            <person name="Mascher M."/>
            <person name="Fiebig A."/>
        </authorList>
    </citation>
    <scope>NUCLEOTIDE SEQUENCE</scope>
</reference>
<evidence type="ECO:0000256" key="7">
    <source>
        <dbReference type="ARBA" id="ARBA00023004"/>
    </source>
</evidence>
<feature type="binding site" description="axial binding residue" evidence="12">
    <location>
        <position position="457"/>
    </location>
    <ligand>
        <name>heme</name>
        <dbReference type="ChEBI" id="CHEBI:30413"/>
    </ligand>
    <ligandPart>
        <name>Fe</name>
        <dbReference type="ChEBI" id="CHEBI:18248"/>
    </ligandPart>
</feature>
<dbReference type="Pfam" id="PF00067">
    <property type="entry name" value="p450"/>
    <property type="match status" value="1"/>
</dbReference>
<evidence type="ECO:0000256" key="8">
    <source>
        <dbReference type="ARBA" id="ARBA00023098"/>
    </source>
</evidence>
<evidence type="ECO:0000313" key="14">
    <source>
        <dbReference type="EMBL" id="CAA7387676.1"/>
    </source>
</evidence>
<evidence type="ECO:0000256" key="11">
    <source>
        <dbReference type="ARBA" id="ARBA00060657"/>
    </source>
</evidence>
<dbReference type="FunFam" id="1.10.630.10:FF:000024">
    <property type="entry name" value="Allene oxide synthase, chloroplastic"/>
    <property type="match status" value="1"/>
</dbReference>
<dbReference type="SUPFAM" id="SSF48264">
    <property type="entry name" value="Cytochrome P450"/>
    <property type="match status" value="1"/>
</dbReference>
<dbReference type="GO" id="GO:0006633">
    <property type="term" value="P:fatty acid biosynthetic process"/>
    <property type="evidence" value="ECO:0007669"/>
    <property type="project" value="UniProtKB-KW"/>
</dbReference>
<dbReference type="InterPro" id="IPR001128">
    <property type="entry name" value="Cyt_P450"/>
</dbReference>
<keyword evidence="10" id="KW-0456">Lyase</keyword>
<comment type="pathway">
    <text evidence="11">Lipid metabolism; oxylipin biosynthesis.</text>
</comment>
<proteinExistence type="inferred from homology"/>
<dbReference type="InterPro" id="IPR002403">
    <property type="entry name" value="Cyt_P450_E_grp-IV"/>
</dbReference>
<name>A0A7I8JVI2_SPIIN</name>
<dbReference type="PANTHER" id="PTHR24286:SF255">
    <property type="entry name" value="ALLENE OXIDE SYNTHASE, CHLOROPLASTIC"/>
    <property type="match status" value="1"/>
</dbReference>
<dbReference type="GO" id="GO:0005506">
    <property type="term" value="F:iron ion binding"/>
    <property type="evidence" value="ECO:0007669"/>
    <property type="project" value="InterPro"/>
</dbReference>
<dbReference type="InterPro" id="IPR036396">
    <property type="entry name" value="Cyt_P450_sf"/>
</dbReference>
<dbReference type="GO" id="GO:0016829">
    <property type="term" value="F:lyase activity"/>
    <property type="evidence" value="ECO:0007669"/>
    <property type="project" value="UniProtKB-KW"/>
</dbReference>
<evidence type="ECO:0000256" key="10">
    <source>
        <dbReference type="ARBA" id="ARBA00023239"/>
    </source>
</evidence>
<evidence type="ECO:0000256" key="2">
    <source>
        <dbReference type="ARBA" id="ARBA00022516"/>
    </source>
</evidence>
<dbReference type="OrthoDB" id="2789670at2759"/>
<dbReference type="GO" id="GO:0031408">
    <property type="term" value="P:oxylipin biosynthetic process"/>
    <property type="evidence" value="ECO:0007669"/>
    <property type="project" value="UniProtKB-KW"/>
</dbReference>
<feature type="region of interest" description="Disordered" evidence="13">
    <location>
        <begin position="24"/>
        <end position="47"/>
    </location>
</feature>
<evidence type="ECO:0000256" key="3">
    <source>
        <dbReference type="ARBA" id="ARBA00022617"/>
    </source>
</evidence>
<evidence type="ECO:0000313" key="15">
    <source>
        <dbReference type="Proteomes" id="UP000663760"/>
    </source>
</evidence>
<accession>A0A7I8JVI2</accession>
<comment type="similarity">
    <text evidence="1">Belongs to the cytochrome P450 family.</text>
</comment>
<dbReference type="EMBL" id="LR746264">
    <property type="protein sequence ID" value="CAA7387676.1"/>
    <property type="molecule type" value="Genomic_DNA"/>
</dbReference>
<keyword evidence="15" id="KW-1185">Reference proteome</keyword>
<keyword evidence="9" id="KW-0275">Fatty acid biosynthesis</keyword>
<dbReference type="Proteomes" id="UP000663760">
    <property type="component" value="Chromosome 1"/>
</dbReference>
<dbReference type="GO" id="GO:0016705">
    <property type="term" value="F:oxidoreductase activity, acting on paired donors, with incorporation or reduction of molecular oxygen"/>
    <property type="evidence" value="ECO:0007669"/>
    <property type="project" value="InterPro"/>
</dbReference>
<keyword evidence="8" id="KW-0443">Lipid metabolism</keyword>
<evidence type="ECO:0000256" key="9">
    <source>
        <dbReference type="ARBA" id="ARBA00023160"/>
    </source>
</evidence>
<dbReference type="PANTHER" id="PTHR24286">
    <property type="entry name" value="CYTOCHROME P450 26"/>
    <property type="match status" value="1"/>
</dbReference>
<keyword evidence="7 12" id="KW-0408">Iron</keyword>
<evidence type="ECO:0000256" key="12">
    <source>
        <dbReference type="PIRSR" id="PIRSR602403-1"/>
    </source>
</evidence>
<gene>
    <name evidence="14" type="ORF">SI8410_01000077</name>
</gene>
<evidence type="ECO:0000256" key="6">
    <source>
        <dbReference type="ARBA" id="ARBA00022832"/>
    </source>
</evidence>